<proteinExistence type="predicted"/>
<evidence type="ECO:0000313" key="3">
    <source>
        <dbReference type="EMBL" id="KSU22748.1"/>
    </source>
</evidence>
<dbReference type="RefSeq" id="WP_017865057.1">
    <property type="nucleotide sequence ID" value="NZ_BAABQR010000004.1"/>
</dbReference>
<gene>
    <name evidence="5" type="primary">tmrB</name>
    <name evidence="5" type="ORF">CYU10_000637</name>
    <name evidence="2" type="ORF">JCM5805K_0439</name>
    <name evidence="1" type="ORF">LLUC11_1912</name>
    <name evidence="3" type="ORF">LMG9449_0018</name>
    <name evidence="4" type="ORF">N42_2277</name>
</gene>
<reference evidence="3" key="6">
    <citation type="journal article" date="2017" name="Genome Announc.">
        <title>Draft Genome Sequences of 24 Lactococcus lactis Strains.</title>
        <authorList>
            <person name="Backus L."/>
            <person name="Wels M."/>
            <person name="Boekhorst J."/>
            <person name="Dijkstra A.R."/>
            <person name="Beerthuyzen M."/>
            <person name="Kelly W.J."/>
            <person name="Siezen R.J."/>
            <person name="van Hijum S.A."/>
            <person name="Bachmann H."/>
        </authorList>
    </citation>
    <scope>NUCLEOTIDE SEQUENCE</scope>
    <source>
        <strain evidence="3">LMG9447</strain>
        <strain evidence="4">N42</strain>
    </source>
</reference>
<dbReference type="EMBL" id="CP015904">
    <property type="protein sequence ID" value="ARE14237.1"/>
    <property type="molecule type" value="Genomic_DNA"/>
</dbReference>
<dbReference type="Proteomes" id="UP000053612">
    <property type="component" value="Unassembled WGS sequence"/>
</dbReference>
<dbReference type="EMBL" id="PKRZ01000001">
    <property type="protein sequence ID" value="PLW59746.1"/>
    <property type="molecule type" value="Genomic_DNA"/>
</dbReference>
<dbReference type="Gene3D" id="3.40.50.300">
    <property type="entry name" value="P-loop containing nucleotide triphosphate hydrolases"/>
    <property type="match status" value="1"/>
</dbReference>
<dbReference type="EMBL" id="LKLS01000001">
    <property type="protein sequence ID" value="KSU22748.1"/>
    <property type="molecule type" value="Genomic_DNA"/>
</dbReference>
<dbReference type="Proteomes" id="UP000052991">
    <property type="component" value="Unassembled WGS sequence"/>
</dbReference>
<keyword evidence="2" id="KW-0808">Transferase</keyword>
<evidence type="ECO:0000313" key="5">
    <source>
        <dbReference type="EMBL" id="PLW59746.1"/>
    </source>
</evidence>
<evidence type="ECO:0000313" key="9">
    <source>
        <dbReference type="Proteomes" id="UP000192067"/>
    </source>
</evidence>
<dbReference type="AlphaFoldDB" id="A0A0A7T8F5"/>
<reference evidence="7 8" key="2">
    <citation type="submission" date="2015-10" db="EMBL/GenBank/DDBJ databases">
        <title>Draft Genome Sequences of 11 Lactococcus lactis subspecies cremoris strains.</title>
        <authorList>
            <person name="Wels M."/>
            <person name="Backus L."/>
            <person name="Boekhorst J."/>
            <person name="Dijkstra A."/>
            <person name="Beerthuizen M."/>
            <person name="Kelly W."/>
            <person name="Siezen R."/>
            <person name="Bachmann H."/>
            <person name="Van Hijum S."/>
        </authorList>
    </citation>
    <scope>NUCLEOTIDE SEQUENCE [LARGE SCALE GENOMIC DNA]</scope>
    <source>
        <strain evidence="8">LMG9449</strain>
        <strain evidence="7">N42</strain>
    </source>
</reference>
<evidence type="ECO:0000313" key="7">
    <source>
        <dbReference type="Proteomes" id="UP000052991"/>
    </source>
</evidence>
<evidence type="ECO:0000313" key="8">
    <source>
        <dbReference type="Proteomes" id="UP000053612"/>
    </source>
</evidence>
<evidence type="ECO:0000313" key="2">
    <source>
        <dbReference type="EMBL" id="GAM79332.1"/>
    </source>
</evidence>
<reference evidence="10" key="3">
    <citation type="submission" date="2016-08" db="EMBL/GenBank/DDBJ databases">
        <title>Comparative genomics of Lactococcus lactis strain WFLU12 isolated from the gastrointestinal tract of wild olive flounder (Paralichythys olivaceus).</title>
        <authorList>
            <person name="Nguyen T.L."/>
            <person name="Kim D.-H."/>
        </authorList>
    </citation>
    <scope>NUCLEOTIDE SEQUENCE [LARGE SCALE GENOMIC DNA]</scope>
    <source>
        <strain evidence="10">WFLU12</strain>
    </source>
</reference>
<name>A0A0A7T8F5_LACLL</name>
<dbReference type="Proteomes" id="UP000234865">
    <property type="component" value="Unassembled WGS sequence"/>
</dbReference>
<sequence>MIIWLNGAYGSGKTTIAELLHERIFPSWIYDPEEIGDFFRKNLPKEIQKDDFQKYQEWRTWNVQILEKLNREYSGTIIVPMTLHMKFCFEEIFKSLEVRNIEVHRFLLEVSKEELIRRLNLRNDALKKWGLSHLEEELTFFDTLPDSEKINNQQNLELVVKEILEKVGK</sequence>
<dbReference type="PATRIC" id="fig|1360.100.peg.324"/>
<dbReference type="Proteomes" id="UP000192067">
    <property type="component" value="Chromosome"/>
</dbReference>
<organism evidence="3 8">
    <name type="scientific">Lactococcus lactis subsp. lactis</name>
    <name type="common">Streptococcus lactis</name>
    <dbReference type="NCBI Taxonomy" id="1360"/>
    <lineage>
        <taxon>Bacteria</taxon>
        <taxon>Bacillati</taxon>
        <taxon>Bacillota</taxon>
        <taxon>Bacilli</taxon>
        <taxon>Lactobacillales</taxon>
        <taxon>Streptococcaceae</taxon>
        <taxon>Lactococcus</taxon>
    </lineage>
</organism>
<dbReference type="EMBL" id="LKLW01000151">
    <property type="protein sequence ID" value="KSU24456.1"/>
    <property type="molecule type" value="Genomic_DNA"/>
</dbReference>
<evidence type="ECO:0000313" key="4">
    <source>
        <dbReference type="EMBL" id="KSU24456.1"/>
    </source>
</evidence>
<reference evidence="2 6" key="1">
    <citation type="submission" date="2015-01" db="EMBL/GenBank/DDBJ databases">
        <title>Lactococcus lactis subsp.lactis JCM 5805 whole genome shotgun sequence.</title>
        <authorList>
            <person name="Fujii T."/>
            <person name="Tomita Y."/>
            <person name="Ikushima S."/>
            <person name="Fujiwara D."/>
        </authorList>
    </citation>
    <scope>NUCLEOTIDE SEQUENCE [LARGE SCALE GENOMIC DNA]</scope>
    <source>
        <strain evidence="2 6">JCM 5805</strain>
    </source>
</reference>
<dbReference type="EMBL" id="BBSI01000012">
    <property type="protein sequence ID" value="GAM79332.1"/>
    <property type="molecule type" value="Genomic_DNA"/>
</dbReference>
<evidence type="ECO:0000313" key="1">
    <source>
        <dbReference type="EMBL" id="ARE14237.1"/>
    </source>
</evidence>
<evidence type="ECO:0000313" key="10">
    <source>
        <dbReference type="Proteomes" id="UP000234865"/>
    </source>
</evidence>
<dbReference type="Pfam" id="PF13238">
    <property type="entry name" value="AAA_18"/>
    <property type="match status" value="1"/>
</dbReference>
<dbReference type="SUPFAM" id="SSF52540">
    <property type="entry name" value="P-loop containing nucleoside triphosphate hydrolases"/>
    <property type="match status" value="1"/>
</dbReference>
<dbReference type="Proteomes" id="UP000031847">
    <property type="component" value="Unassembled WGS sequence"/>
</dbReference>
<dbReference type="GO" id="GO:0016301">
    <property type="term" value="F:kinase activity"/>
    <property type="evidence" value="ECO:0007669"/>
    <property type="project" value="UniProtKB-KW"/>
</dbReference>
<accession>A0A0A7T8F5</accession>
<reference evidence="5" key="4">
    <citation type="submission" date="2016-08" db="EMBL/GenBank/DDBJ databases">
        <title>Genome-wide comparison reveals a probiotic strain Lactococcus lactis WFLU12 isolated from the gastrointestinal tract of olive flounder (Paralichythys olivaceus) harboring genes supporting probiotic action.</title>
        <authorList>
            <person name="Nguyen T.L."/>
        </authorList>
    </citation>
    <scope>NUCLEOTIDE SEQUENCE</scope>
    <source>
        <strain evidence="5">WFLU12</strain>
    </source>
</reference>
<protein>
    <submittedName>
        <fullName evidence="2">Adenylylsulfate kinase and related kinases</fullName>
    </submittedName>
    <submittedName>
        <fullName evidence="5">Tunicamycin resistance protein</fullName>
    </submittedName>
</protein>
<dbReference type="InterPro" id="IPR027417">
    <property type="entry name" value="P-loop_NTPase"/>
</dbReference>
<evidence type="ECO:0000313" key="6">
    <source>
        <dbReference type="Proteomes" id="UP000031847"/>
    </source>
</evidence>
<reference evidence="1 9" key="5">
    <citation type="journal article" date="2017" name="BMC Genomics">
        <title>Comparative and functional genomics of the Lactococcus lactis taxon; insights into evolution and niche adaptation.</title>
        <authorList>
            <person name="Kelleher P."/>
            <person name="Bottacini F."/>
            <person name="Mahony J."/>
            <person name="Kilcawley K.N."/>
            <person name="van Sinderen D."/>
        </authorList>
    </citation>
    <scope>NUCLEOTIDE SEQUENCE [LARGE SCALE GENOMIC DNA]</scope>
    <source>
        <strain evidence="1 9">UC11</strain>
    </source>
</reference>
<keyword evidence="2" id="KW-0418">Kinase</keyword>